<dbReference type="SUPFAM" id="SSF53850">
    <property type="entry name" value="Periplasmic binding protein-like II"/>
    <property type="match status" value="1"/>
</dbReference>
<dbReference type="PANTHER" id="PTHR30222:SF17">
    <property type="entry name" value="SPERMIDINE_PUTRESCINE-BINDING PERIPLASMIC PROTEIN"/>
    <property type="match status" value="1"/>
</dbReference>
<sequence length="513" mass="56538">MNATPRIQREVVSPRPARDPADVVKRTVRRSASQICSERKERSSDGCRRMPATFPSRLKCEQTPTAAPDDISAKQSVARREVLATSVGATLLATPFSPAHALLSVKNPDGGGEAVAYELPVEVRILALQGSVPSNWLPEFRKTQYKSSRVHVSQKPELVDIYNELQKRKAMQEKMLAGAAKGKGKASDNFDVCTLGDSWLTPAISKGLLSPMTSPEYLELFRTLPVQMQQLARRDKQGQLSSNGSVWGLPYRWGSTLFAYRVDKLQQRKILPPADWADLWRPEFKGRIAMVDSPREVVGAALKACGLTYNTPDIAAAGCMPDVSDRLQALMQQVKFFSNTEMLKALAAGEVFVVVGWSPELLSAAMKSTNVGIVMPASGTSLWADLWTLPANLTNRPSPLASQWIEFTLKERRMQKSRGLRGGASPLMLPSISSKPQAKGAKCQVKTASVESDYLDYNTAMSRRKERDRDLVNGLMPSTEILAASEFLLPLSNTANAQYRQLITTMNTRKPRS</sequence>
<evidence type="ECO:0000313" key="6">
    <source>
        <dbReference type="EMBL" id="CAD8661127.1"/>
    </source>
</evidence>
<dbReference type="PANTHER" id="PTHR30222">
    <property type="entry name" value="SPERMIDINE/PUTRESCINE-BINDING PERIPLASMIC PROTEIN"/>
    <property type="match status" value="1"/>
</dbReference>
<dbReference type="GO" id="GO:0015846">
    <property type="term" value="P:polyamine transport"/>
    <property type="evidence" value="ECO:0007669"/>
    <property type="project" value="InterPro"/>
</dbReference>
<gene>
    <name evidence="6" type="ORF">POBO1169_LOCUS6698</name>
</gene>
<evidence type="ECO:0000256" key="3">
    <source>
        <dbReference type="ARBA" id="ARBA00022729"/>
    </source>
</evidence>
<dbReference type="AlphaFoldDB" id="A0A7S0N625"/>
<evidence type="ECO:0000256" key="2">
    <source>
        <dbReference type="ARBA" id="ARBA00022448"/>
    </source>
</evidence>
<evidence type="ECO:0000256" key="1">
    <source>
        <dbReference type="ARBA" id="ARBA00004418"/>
    </source>
</evidence>
<evidence type="ECO:0000256" key="4">
    <source>
        <dbReference type="ARBA" id="ARBA00022764"/>
    </source>
</evidence>
<keyword evidence="4" id="KW-0574">Periplasm</keyword>
<evidence type="ECO:0000256" key="5">
    <source>
        <dbReference type="SAM" id="MobiDB-lite"/>
    </source>
</evidence>
<organism evidence="6">
    <name type="scientific">Pyramimonas obovata</name>
    <dbReference type="NCBI Taxonomy" id="1411642"/>
    <lineage>
        <taxon>Eukaryota</taxon>
        <taxon>Viridiplantae</taxon>
        <taxon>Chlorophyta</taxon>
        <taxon>Pyramimonadophyceae</taxon>
        <taxon>Pyramimonadales</taxon>
        <taxon>Pyramimonadaceae</taxon>
        <taxon>Pyramimonas</taxon>
        <taxon>Pyramimonas incertae sedis</taxon>
    </lineage>
</organism>
<dbReference type="PRINTS" id="PR00909">
    <property type="entry name" value="SPERMDNBNDNG"/>
</dbReference>
<accession>A0A7S0N625</accession>
<protein>
    <submittedName>
        <fullName evidence="6">Uncharacterized protein</fullName>
    </submittedName>
</protein>
<dbReference type="InterPro" id="IPR001188">
    <property type="entry name" value="Sperm_putr-bd"/>
</dbReference>
<comment type="subcellular location">
    <subcellularLocation>
        <location evidence="1">Periplasm</location>
    </subcellularLocation>
</comment>
<feature type="compositionally biased region" description="Basic and acidic residues" evidence="5">
    <location>
        <begin position="37"/>
        <end position="48"/>
    </location>
</feature>
<dbReference type="GO" id="GO:0019808">
    <property type="term" value="F:polyamine binding"/>
    <property type="evidence" value="ECO:0007669"/>
    <property type="project" value="InterPro"/>
</dbReference>
<dbReference type="Pfam" id="PF13343">
    <property type="entry name" value="SBP_bac_6"/>
    <property type="match status" value="1"/>
</dbReference>
<proteinExistence type="predicted"/>
<dbReference type="Gene3D" id="3.40.190.10">
    <property type="entry name" value="Periplasmic binding protein-like II"/>
    <property type="match status" value="1"/>
</dbReference>
<name>A0A7S0N625_9CHLO</name>
<feature type="compositionally biased region" description="Basic and acidic residues" evidence="5">
    <location>
        <begin position="16"/>
        <end position="25"/>
    </location>
</feature>
<dbReference type="EMBL" id="HBFA01012869">
    <property type="protein sequence ID" value="CAD8661127.1"/>
    <property type="molecule type" value="Transcribed_RNA"/>
</dbReference>
<keyword evidence="3" id="KW-0732">Signal</keyword>
<reference evidence="6" key="1">
    <citation type="submission" date="2021-01" db="EMBL/GenBank/DDBJ databases">
        <authorList>
            <person name="Corre E."/>
            <person name="Pelletier E."/>
            <person name="Niang G."/>
            <person name="Scheremetjew M."/>
            <person name="Finn R."/>
            <person name="Kale V."/>
            <person name="Holt S."/>
            <person name="Cochrane G."/>
            <person name="Meng A."/>
            <person name="Brown T."/>
            <person name="Cohen L."/>
        </authorList>
    </citation>
    <scope>NUCLEOTIDE SEQUENCE</scope>
    <source>
        <strain evidence="6">CCMP722</strain>
    </source>
</reference>
<feature type="region of interest" description="Disordered" evidence="5">
    <location>
        <begin position="1"/>
        <end position="50"/>
    </location>
</feature>
<keyword evidence="2" id="KW-0813">Transport</keyword>